<keyword evidence="2" id="KW-0813">Transport</keyword>
<evidence type="ECO:0000256" key="5">
    <source>
        <dbReference type="ARBA" id="ARBA00022989"/>
    </source>
</evidence>
<feature type="transmembrane region" description="Helical" evidence="7">
    <location>
        <begin position="156"/>
        <end position="177"/>
    </location>
</feature>
<dbReference type="AlphaFoldDB" id="A0A2U3D8A9"/>
<comment type="caution">
    <text evidence="9">The sequence shown here is derived from an EMBL/GenBank/DDBJ whole genome shotgun (WGS) entry which is preliminary data.</text>
</comment>
<dbReference type="CDD" id="cd06173">
    <property type="entry name" value="MFS_MefA_like"/>
    <property type="match status" value="1"/>
</dbReference>
<gene>
    <name evidence="9" type="ORF">BM613_08525</name>
</gene>
<name>A0A2U3D8A9_SULT2</name>
<evidence type="ECO:0000256" key="2">
    <source>
        <dbReference type="ARBA" id="ARBA00022448"/>
    </source>
</evidence>
<dbReference type="RefSeq" id="WP_181362991.1">
    <property type="nucleotide sequence ID" value="NZ_MPDK01000012.1"/>
</dbReference>
<dbReference type="InterPro" id="IPR011701">
    <property type="entry name" value="MFS"/>
</dbReference>
<dbReference type="PANTHER" id="PTHR23513">
    <property type="entry name" value="INTEGRAL MEMBRANE EFFLUX PROTEIN-RELATED"/>
    <property type="match status" value="1"/>
</dbReference>
<keyword evidence="3" id="KW-1003">Cell membrane</keyword>
<keyword evidence="6 7" id="KW-0472">Membrane</keyword>
<dbReference type="PANTHER" id="PTHR23513:SF6">
    <property type="entry name" value="MAJOR FACILITATOR SUPERFAMILY ASSOCIATED DOMAIN-CONTAINING PROTEIN"/>
    <property type="match status" value="1"/>
</dbReference>
<feature type="transmembrane region" description="Helical" evidence="7">
    <location>
        <begin position="80"/>
        <end position="101"/>
    </location>
</feature>
<organism evidence="9 10">
    <name type="scientific">Sulfoacidibacillus thermotolerans</name>
    <name type="common">Acidibacillus sulfuroxidans</name>
    <dbReference type="NCBI Taxonomy" id="1765684"/>
    <lineage>
        <taxon>Bacteria</taxon>
        <taxon>Bacillati</taxon>
        <taxon>Bacillota</taxon>
        <taxon>Bacilli</taxon>
        <taxon>Bacillales</taxon>
        <taxon>Alicyclobacillaceae</taxon>
        <taxon>Sulfoacidibacillus</taxon>
    </lineage>
</organism>
<dbReference type="GO" id="GO:0022857">
    <property type="term" value="F:transmembrane transporter activity"/>
    <property type="evidence" value="ECO:0007669"/>
    <property type="project" value="InterPro"/>
</dbReference>
<protein>
    <recommendedName>
        <fullName evidence="8">Major facilitator superfamily (MFS) profile domain-containing protein</fullName>
    </recommendedName>
</protein>
<dbReference type="SUPFAM" id="SSF103473">
    <property type="entry name" value="MFS general substrate transporter"/>
    <property type="match status" value="1"/>
</dbReference>
<evidence type="ECO:0000256" key="7">
    <source>
        <dbReference type="SAM" id="Phobius"/>
    </source>
</evidence>
<dbReference type="Proteomes" id="UP000245380">
    <property type="component" value="Unassembled WGS sequence"/>
</dbReference>
<evidence type="ECO:0000256" key="3">
    <source>
        <dbReference type="ARBA" id="ARBA00022475"/>
    </source>
</evidence>
<keyword evidence="10" id="KW-1185">Reference proteome</keyword>
<dbReference type="EMBL" id="MPDK01000012">
    <property type="protein sequence ID" value="PWI57505.1"/>
    <property type="molecule type" value="Genomic_DNA"/>
</dbReference>
<dbReference type="GO" id="GO:0005886">
    <property type="term" value="C:plasma membrane"/>
    <property type="evidence" value="ECO:0007669"/>
    <property type="project" value="UniProtKB-SubCell"/>
</dbReference>
<feature type="transmembrane region" description="Helical" evidence="7">
    <location>
        <begin position="223"/>
        <end position="244"/>
    </location>
</feature>
<evidence type="ECO:0000256" key="1">
    <source>
        <dbReference type="ARBA" id="ARBA00004651"/>
    </source>
</evidence>
<feature type="transmembrane region" description="Helical" evidence="7">
    <location>
        <begin position="256"/>
        <end position="277"/>
    </location>
</feature>
<comment type="subcellular location">
    <subcellularLocation>
        <location evidence="1">Cell membrane</location>
        <topology evidence="1">Multi-pass membrane protein</topology>
    </subcellularLocation>
</comment>
<feature type="transmembrane region" description="Helical" evidence="7">
    <location>
        <begin position="31"/>
        <end position="59"/>
    </location>
</feature>
<reference evidence="9 10" key="1">
    <citation type="submission" date="2016-11" db="EMBL/GenBank/DDBJ databases">
        <title>Comparative genomics of Acidibacillus ferroxidans species.</title>
        <authorList>
            <person name="Oliveira G."/>
            <person name="Nunes G."/>
            <person name="Oliveira R."/>
            <person name="Araujo F."/>
            <person name="Salim A."/>
            <person name="Scholte L."/>
            <person name="Morais D."/>
            <person name="Nancucheo I."/>
            <person name="Johnson D.B."/>
            <person name="Grail B."/>
            <person name="Bittencourt J."/>
            <person name="Valadares R."/>
        </authorList>
    </citation>
    <scope>NUCLEOTIDE SEQUENCE [LARGE SCALE GENOMIC DNA]</scope>
    <source>
        <strain evidence="9 10">Y002</strain>
    </source>
</reference>
<feature type="transmembrane region" description="Helical" evidence="7">
    <location>
        <begin position="284"/>
        <end position="304"/>
    </location>
</feature>
<keyword evidence="5 7" id="KW-1133">Transmembrane helix</keyword>
<accession>A0A2U3D8A9</accession>
<feature type="transmembrane region" description="Helical" evidence="7">
    <location>
        <begin position="375"/>
        <end position="396"/>
    </location>
</feature>
<evidence type="ECO:0000259" key="8">
    <source>
        <dbReference type="PROSITE" id="PS50850"/>
    </source>
</evidence>
<evidence type="ECO:0000256" key="4">
    <source>
        <dbReference type="ARBA" id="ARBA00022692"/>
    </source>
</evidence>
<evidence type="ECO:0000256" key="6">
    <source>
        <dbReference type="ARBA" id="ARBA00023136"/>
    </source>
</evidence>
<dbReference type="InterPro" id="IPR020846">
    <property type="entry name" value="MFS_dom"/>
</dbReference>
<feature type="domain" description="Major facilitator superfamily (MFS) profile" evidence="8">
    <location>
        <begin position="14"/>
        <end position="401"/>
    </location>
</feature>
<evidence type="ECO:0000313" key="9">
    <source>
        <dbReference type="EMBL" id="PWI57505.1"/>
    </source>
</evidence>
<keyword evidence="4 7" id="KW-0812">Transmembrane</keyword>
<sequence length="408" mass="45068">MIKTTVPKYFKEPFIFRFWIGQSLSSFGNNLIPVTITFAVLSLNHSVLSISGILTSLWGGRIIFQLFGGIVSDRWNRLKLLIALDYIQSFILAIVAVLFFLHEAKIGYLLIEAALEGVCQALYQPTVTGLRQTIVPKIYRGKVISLQSLTNNLTRLIAPLIAVILVHFIGYWLVFLLDSISFIISALSLTGISTTRRIDLNTKTTNFFVDLRESWNAVIIYKWIIWLAAASSITNMITASYSVVVPLVLNNSSEGIITWGFLSTINAAGSILGGMVGYDRIRRYPFIIPKVLIAITMPIVFVSIALHGPLYLLIIPVAGMAMGLTLSNITFDTVLSNEIPESLIGRIDSFDTALSDALIPLGFIVSGVLTQFIGYRLVLLLMAVLAVIANGGVLFFKSIRSTHFHPYN</sequence>
<dbReference type="PROSITE" id="PS50850">
    <property type="entry name" value="MFS"/>
    <property type="match status" value="1"/>
</dbReference>
<dbReference type="InterPro" id="IPR036259">
    <property type="entry name" value="MFS_trans_sf"/>
</dbReference>
<dbReference type="Pfam" id="PF07690">
    <property type="entry name" value="MFS_1"/>
    <property type="match status" value="1"/>
</dbReference>
<proteinExistence type="predicted"/>
<dbReference type="Gene3D" id="1.20.1250.20">
    <property type="entry name" value="MFS general substrate transporter like domains"/>
    <property type="match status" value="1"/>
</dbReference>
<evidence type="ECO:0000313" key="10">
    <source>
        <dbReference type="Proteomes" id="UP000245380"/>
    </source>
</evidence>